<name>A0ABU6CVD9_9GAMM</name>
<dbReference type="Pfam" id="PF06074">
    <property type="entry name" value="Portal_Mu"/>
    <property type="match status" value="1"/>
</dbReference>
<evidence type="ECO:0000313" key="2">
    <source>
        <dbReference type="Proteomes" id="UP001308005"/>
    </source>
</evidence>
<dbReference type="RefSeq" id="WP_324693240.1">
    <property type="nucleotide sequence ID" value="NZ_JAYMYJ010000029.1"/>
</dbReference>
<keyword evidence="2" id="KW-1185">Reference proteome</keyword>
<dbReference type="Proteomes" id="UP001308005">
    <property type="component" value="Unassembled WGS sequence"/>
</dbReference>
<dbReference type="EMBL" id="JAYMYJ010000029">
    <property type="protein sequence ID" value="MEB4590013.1"/>
    <property type="molecule type" value="Genomic_DNA"/>
</dbReference>
<organism evidence="1 2">
    <name type="scientific">Candidatus Thiothrix phosphatis</name>
    <dbReference type="NCBI Taxonomy" id="3112415"/>
    <lineage>
        <taxon>Bacteria</taxon>
        <taxon>Pseudomonadati</taxon>
        <taxon>Pseudomonadota</taxon>
        <taxon>Gammaproteobacteria</taxon>
        <taxon>Thiotrichales</taxon>
        <taxon>Thiotrichaceae</taxon>
        <taxon>Thiothrix</taxon>
    </lineage>
</organism>
<gene>
    <name evidence="1" type="ORF">VSS37_03385</name>
</gene>
<reference evidence="2" key="1">
    <citation type="submission" date="2023-07" db="EMBL/GenBank/DDBJ databases">
        <title>The carbon used by Thiothrix.</title>
        <authorList>
            <person name="Chen L."/>
        </authorList>
    </citation>
    <scope>NUCLEOTIDE SEQUENCE [LARGE SCALE GENOMIC DNA]</scope>
</reference>
<dbReference type="InterPro" id="IPR009279">
    <property type="entry name" value="Portal_Mu"/>
</dbReference>
<evidence type="ECO:0000313" key="1">
    <source>
        <dbReference type="EMBL" id="MEB4590013.1"/>
    </source>
</evidence>
<sequence>MAFLDFFRLKSASKPQPPARQRPAAGALSEDYSVDGVIRWFERFQYVDEALLKAGLSIDDLEKLLDDDEIASCWEKRSLAVEQRPWGLSDPESEVAIFVWEQLQPHYTALVGEFMRAVLYGMTCPQITYRQDGGKWVIAHYQPHRTTAYATDNTGAVYVRINGQEHRVDAHPDLRLKFFPVIHRRTAGKPAGTALLSSLYWVVLLRTHTWEFWARYLERFGAPLLLGKAAQGMTADGTSTVDAMAAMLASAVNAGVAVVSNDEDVTAISSAGNGESFRAAQQAINERIQRRILGQTLTSGTQGVGSQALGEVHNDVRNEIVAADVAMIRPALQAVINALVEINFPGTQPPTLTIETGATLAKDRADRDKVLFDSGVRFSRDYYIKNYEFEDEDIEEVGASQTQAVLSGHQKRPMEPVTQHAGAGFALAGTEGDAADEWQQELDRIADEAIRLAGSPVNYEELRGLIAKAKSPDDLAERLSNWYESVQPEQQYTDALAALLFAADILGYEQAEIGVLDDRN</sequence>
<protein>
    <submittedName>
        <fullName evidence="1">DUF935 family protein</fullName>
    </submittedName>
</protein>
<proteinExistence type="predicted"/>
<accession>A0ABU6CVD9</accession>
<comment type="caution">
    <text evidence="1">The sequence shown here is derived from an EMBL/GenBank/DDBJ whole genome shotgun (WGS) entry which is preliminary data.</text>
</comment>